<feature type="transmembrane region" description="Helical" evidence="7">
    <location>
        <begin position="61"/>
        <end position="82"/>
    </location>
</feature>
<feature type="transmembrane region" description="Helical" evidence="7">
    <location>
        <begin position="166"/>
        <end position="188"/>
    </location>
</feature>
<evidence type="ECO:0000256" key="3">
    <source>
        <dbReference type="ARBA" id="ARBA00022475"/>
    </source>
</evidence>
<evidence type="ECO:0000256" key="6">
    <source>
        <dbReference type="ARBA" id="ARBA00023136"/>
    </source>
</evidence>
<keyword evidence="9" id="KW-1185">Reference proteome</keyword>
<keyword evidence="2" id="KW-0813">Transport</keyword>
<feature type="transmembrane region" description="Helical" evidence="7">
    <location>
        <begin position="194"/>
        <end position="215"/>
    </location>
</feature>
<dbReference type="InterPro" id="IPR004776">
    <property type="entry name" value="Mem_transp_PIN-like"/>
</dbReference>
<dbReference type="GO" id="GO:0055085">
    <property type="term" value="P:transmembrane transport"/>
    <property type="evidence" value="ECO:0007669"/>
    <property type="project" value="InterPro"/>
</dbReference>
<evidence type="ECO:0000256" key="4">
    <source>
        <dbReference type="ARBA" id="ARBA00022692"/>
    </source>
</evidence>
<dbReference type="GO" id="GO:0016020">
    <property type="term" value="C:membrane"/>
    <property type="evidence" value="ECO:0007669"/>
    <property type="project" value="UniProtKB-SubCell"/>
</dbReference>
<protein>
    <submittedName>
        <fullName evidence="8">AEC family transporter</fullName>
    </submittedName>
</protein>
<keyword evidence="6 7" id="KW-0472">Membrane</keyword>
<evidence type="ECO:0000313" key="8">
    <source>
        <dbReference type="EMBL" id="QKD79093.1"/>
    </source>
</evidence>
<accession>A0A6M8B776</accession>
<dbReference type="EMBL" id="CP053642">
    <property type="protein sequence ID" value="QKD79093.1"/>
    <property type="molecule type" value="Genomic_DNA"/>
</dbReference>
<dbReference type="PANTHER" id="PTHR36838:SF1">
    <property type="entry name" value="SLR1864 PROTEIN"/>
    <property type="match status" value="1"/>
</dbReference>
<feature type="transmembrane region" description="Helical" evidence="7">
    <location>
        <begin position="34"/>
        <end position="55"/>
    </location>
</feature>
<name>A0A6M8B776_9ACTO</name>
<organism evidence="8 9">
    <name type="scientific">Actinomyces marmotae</name>
    <dbReference type="NCBI Taxonomy" id="2737173"/>
    <lineage>
        <taxon>Bacteria</taxon>
        <taxon>Bacillati</taxon>
        <taxon>Actinomycetota</taxon>
        <taxon>Actinomycetes</taxon>
        <taxon>Actinomycetales</taxon>
        <taxon>Actinomycetaceae</taxon>
        <taxon>Actinomyces</taxon>
    </lineage>
</organism>
<reference evidence="8 9" key="1">
    <citation type="submission" date="2020-05" db="EMBL/GenBank/DDBJ databases">
        <title>Actinomyces sp. zg-325.</title>
        <authorList>
            <person name="Yang C."/>
        </authorList>
    </citation>
    <scope>NUCLEOTIDE SEQUENCE [LARGE SCALE GENOMIC DNA]</scope>
    <source>
        <strain evidence="9">zg-325</strain>
    </source>
</reference>
<keyword evidence="5 7" id="KW-1133">Transmembrane helix</keyword>
<evidence type="ECO:0000256" key="1">
    <source>
        <dbReference type="ARBA" id="ARBA00004141"/>
    </source>
</evidence>
<proteinExistence type="predicted"/>
<evidence type="ECO:0000256" key="2">
    <source>
        <dbReference type="ARBA" id="ARBA00022448"/>
    </source>
</evidence>
<feature type="transmembrane region" description="Helical" evidence="7">
    <location>
        <begin position="6"/>
        <end position="22"/>
    </location>
</feature>
<dbReference type="AlphaFoldDB" id="A0A6M8B776"/>
<dbReference type="KEGG" id="amam:HPC72_01405"/>
<dbReference type="Pfam" id="PF03547">
    <property type="entry name" value="Mem_trans"/>
    <property type="match status" value="2"/>
</dbReference>
<dbReference type="Proteomes" id="UP000504752">
    <property type="component" value="Chromosome"/>
</dbReference>
<feature type="transmembrane region" description="Helical" evidence="7">
    <location>
        <begin position="236"/>
        <end position="259"/>
    </location>
</feature>
<keyword evidence="4 7" id="KW-0812">Transmembrane</keyword>
<feature type="transmembrane region" description="Helical" evidence="7">
    <location>
        <begin position="94"/>
        <end position="118"/>
    </location>
</feature>
<evidence type="ECO:0000256" key="5">
    <source>
        <dbReference type="ARBA" id="ARBA00022989"/>
    </source>
</evidence>
<comment type="subcellular location">
    <subcellularLocation>
        <location evidence="1">Membrane</location>
        <topology evidence="1">Multi-pass membrane protein</topology>
    </subcellularLocation>
</comment>
<sequence>MLRIISGLTVFAVVITIGWALGRAGALPPRSDRVLTRLAFFVATPALMLTTLAGADLGAVVSPGALAAIIAELATIASAWAAHRWLLGRDTADALIGALASGYVNAANLGIPVALLVVGDVTPIAPILLLQLVVLTPGSFAILDVITGRPGQTALRRATAPLRNPLLIGVATGTALNLAGWDLAGIAGGSLAEVLGMLGRMAVPLMMLSLGLSLADSQRERRVGPLGRAAGPAAPALWCAVGWKLIVAPLLALAVGGLMGLRGQALLMPVTTACLPTAQNVFLYASRYERSTELARDAVLLTTAGFAPVVLLAAAALG</sequence>
<evidence type="ECO:0000313" key="9">
    <source>
        <dbReference type="Proteomes" id="UP000504752"/>
    </source>
</evidence>
<dbReference type="PANTHER" id="PTHR36838">
    <property type="entry name" value="AUXIN EFFLUX CARRIER FAMILY PROTEIN"/>
    <property type="match status" value="1"/>
</dbReference>
<keyword evidence="3" id="KW-1003">Cell membrane</keyword>
<evidence type="ECO:0000256" key="7">
    <source>
        <dbReference type="SAM" id="Phobius"/>
    </source>
</evidence>
<gene>
    <name evidence="8" type="ORF">HPC72_01405</name>
</gene>
<dbReference type="RefSeq" id="WP_159523724.1">
    <property type="nucleotide sequence ID" value="NZ_CP053642.1"/>
</dbReference>
<feature type="transmembrane region" description="Helical" evidence="7">
    <location>
        <begin position="124"/>
        <end position="146"/>
    </location>
</feature>
<feature type="transmembrane region" description="Helical" evidence="7">
    <location>
        <begin position="298"/>
        <end position="317"/>
    </location>
</feature>
<feature type="transmembrane region" description="Helical" evidence="7">
    <location>
        <begin position="265"/>
        <end position="286"/>
    </location>
</feature>